<gene>
    <name evidence="1" type="primary">LOC114326697</name>
</gene>
<proteinExistence type="predicted"/>
<dbReference type="PANTHER" id="PTHR47027:SF20">
    <property type="entry name" value="REVERSE TRANSCRIPTASE-LIKE PROTEIN WITH RNA-DIRECTED DNA POLYMERASE DOMAIN"/>
    <property type="match status" value="1"/>
</dbReference>
<evidence type="ECO:0000313" key="1">
    <source>
        <dbReference type="RefSeq" id="XP_028130911.1"/>
    </source>
</evidence>
<protein>
    <submittedName>
        <fullName evidence="1">Uncharacterized protein LOC114326697</fullName>
    </submittedName>
</protein>
<dbReference type="AlphaFoldDB" id="A0A6P7F603"/>
<dbReference type="PANTHER" id="PTHR47027">
    <property type="entry name" value="REVERSE TRANSCRIPTASE DOMAIN-CONTAINING PROTEIN"/>
    <property type="match status" value="1"/>
</dbReference>
<reference evidence="1" key="1">
    <citation type="submission" date="2025-08" db="UniProtKB">
        <authorList>
            <consortium name="RefSeq"/>
        </authorList>
    </citation>
    <scope>IDENTIFICATION</scope>
    <source>
        <tissue evidence="1">Whole insect</tissue>
    </source>
</reference>
<organism evidence="1">
    <name type="scientific">Diabrotica virgifera virgifera</name>
    <name type="common">western corn rootworm</name>
    <dbReference type="NCBI Taxonomy" id="50390"/>
    <lineage>
        <taxon>Eukaryota</taxon>
        <taxon>Metazoa</taxon>
        <taxon>Ecdysozoa</taxon>
        <taxon>Arthropoda</taxon>
        <taxon>Hexapoda</taxon>
        <taxon>Insecta</taxon>
        <taxon>Pterygota</taxon>
        <taxon>Neoptera</taxon>
        <taxon>Endopterygota</taxon>
        <taxon>Coleoptera</taxon>
        <taxon>Polyphaga</taxon>
        <taxon>Cucujiformia</taxon>
        <taxon>Chrysomeloidea</taxon>
        <taxon>Chrysomelidae</taxon>
        <taxon>Galerucinae</taxon>
        <taxon>Diabroticina</taxon>
        <taxon>Diabroticites</taxon>
        <taxon>Diabrotica</taxon>
    </lineage>
</organism>
<dbReference type="InParanoid" id="A0A6P7F603"/>
<name>A0A6P7F603_DIAVI</name>
<sequence>MDYGLQMNVKKTKFMIISKQHTVGRLDIEGKQVERVNNYKYLGDWVNENNGQGREIRTRIEIARQAFIKMKKMFVNRDLPLELRIKALRCYVFSTLLYGLESWTLK</sequence>
<dbReference type="RefSeq" id="XP_028130911.1">
    <property type="nucleotide sequence ID" value="XM_028275110.1"/>
</dbReference>
<accession>A0A6P7F603</accession>